<protein>
    <submittedName>
        <fullName evidence="1">Uncharacterized protein</fullName>
    </submittedName>
</protein>
<proteinExistence type="predicted"/>
<reference evidence="1 2" key="1">
    <citation type="journal article" date="1992" name="Lakartidningen">
        <title>[Penicillin V and not amoxicillin is the first choice preparation in acute otitis].</title>
        <authorList>
            <person name="Kamme C."/>
            <person name="Lundgren K."/>
            <person name="Prellner K."/>
        </authorList>
    </citation>
    <scope>NUCLEOTIDE SEQUENCE [LARGE SCALE GENOMIC DNA]</scope>
    <source>
        <strain evidence="1 2">PC4597II</strain>
    </source>
</reference>
<organism evidence="1 2">
    <name type="scientific">Brachyspira aalborgi</name>
    <dbReference type="NCBI Taxonomy" id="29522"/>
    <lineage>
        <taxon>Bacteria</taxon>
        <taxon>Pseudomonadati</taxon>
        <taxon>Spirochaetota</taxon>
        <taxon>Spirochaetia</taxon>
        <taxon>Brachyspirales</taxon>
        <taxon>Brachyspiraceae</taxon>
        <taxon>Brachyspira</taxon>
    </lineage>
</organism>
<accession>A0AB38Q2Q7</accession>
<dbReference type="EMBL" id="SAYA01000003">
    <property type="protein sequence ID" value="TXJ27850.1"/>
    <property type="molecule type" value="Genomic_DNA"/>
</dbReference>
<evidence type="ECO:0000313" key="2">
    <source>
        <dbReference type="Proteomes" id="UP000324336"/>
    </source>
</evidence>
<comment type="caution">
    <text evidence="1">The sequence shown here is derived from an EMBL/GenBank/DDBJ whole genome shotgun (WGS) entry which is preliminary data.</text>
</comment>
<sequence length="160" mass="18098">MSGNTFELIEEPSSIPLTLDAYNKQNEILNKMTFLYTAFEGIKLDISDNSKPPVILEGSICPFCYSIFEAKENIILKDNCKEANQKYIILKLSNNGKELIPEITESLIANYNEELGGFYSTATNNVAKYIQCIITYAADENKYGISYFDIYNNIVIDSKI</sequence>
<dbReference type="AlphaFoldDB" id="A0AB38Q2Q7"/>
<name>A0AB38Q2Q7_9SPIR</name>
<dbReference type="Proteomes" id="UP000324336">
    <property type="component" value="Unassembled WGS sequence"/>
</dbReference>
<dbReference type="RefSeq" id="WP_147557581.1">
    <property type="nucleotide sequence ID" value="NZ_SAXV01000014.1"/>
</dbReference>
<gene>
    <name evidence="1" type="ORF">EPJ73_02360</name>
</gene>
<evidence type="ECO:0000313" key="1">
    <source>
        <dbReference type="EMBL" id="TXJ27850.1"/>
    </source>
</evidence>